<dbReference type="PRINTS" id="PR00151">
    <property type="entry name" value="PORPHBDMNASE"/>
</dbReference>
<dbReference type="PANTHER" id="PTHR11557">
    <property type="entry name" value="PORPHOBILINOGEN DEAMINASE"/>
    <property type="match status" value="1"/>
</dbReference>
<dbReference type="InterPro" id="IPR022417">
    <property type="entry name" value="Porphobilin_deaminase_N"/>
</dbReference>
<dbReference type="EMBL" id="BMMP01000007">
    <property type="protein sequence ID" value="GGO49013.1"/>
    <property type="molecule type" value="Genomic_DNA"/>
</dbReference>
<proteinExistence type="inferred from homology"/>
<dbReference type="InterPro" id="IPR022418">
    <property type="entry name" value="Porphobilinogen_deaminase_C"/>
</dbReference>
<dbReference type="SUPFAM" id="SSF53850">
    <property type="entry name" value="Periplasmic binding protein-like II"/>
    <property type="match status" value="1"/>
</dbReference>
<evidence type="ECO:0000256" key="6">
    <source>
        <dbReference type="ARBA" id="ARBA00023244"/>
    </source>
</evidence>
<keyword evidence="6" id="KW-0627">Porphyrin biosynthesis</keyword>
<feature type="domain" description="Porphobilinogen deaminase N-terminal" evidence="9">
    <location>
        <begin position="12"/>
        <end position="233"/>
    </location>
</feature>
<dbReference type="Gene3D" id="3.40.190.10">
    <property type="entry name" value="Periplasmic binding protein-like II"/>
    <property type="match status" value="2"/>
</dbReference>
<evidence type="ECO:0000256" key="7">
    <source>
        <dbReference type="ARBA" id="ARBA00048169"/>
    </source>
</evidence>
<keyword evidence="5" id="KW-0808">Transferase</keyword>
<evidence type="ECO:0000256" key="1">
    <source>
        <dbReference type="ARBA" id="ARBA00001916"/>
    </source>
</evidence>
<evidence type="ECO:0000256" key="5">
    <source>
        <dbReference type="ARBA" id="ARBA00022679"/>
    </source>
</evidence>
<dbReference type="PROSITE" id="PS00533">
    <property type="entry name" value="PORPHOBILINOGEN_DEAM"/>
    <property type="match status" value="1"/>
</dbReference>
<gene>
    <name evidence="11" type="primary">hemC2</name>
    <name evidence="11" type="ORF">GCM10012287_25350</name>
</gene>
<dbReference type="EC" id="2.5.1.61" evidence="4 8"/>
<comment type="function">
    <text evidence="2">Tetrapolymerization of the monopyrrole PBG into the hydroxymethylbilane pre-uroporphyrinogen in several discrete steps.</text>
</comment>
<dbReference type="PIRSF" id="PIRSF001438">
    <property type="entry name" value="4pyrrol_synth_OHMeBilane_synth"/>
    <property type="match status" value="1"/>
</dbReference>
<dbReference type="CDD" id="cd00494">
    <property type="entry name" value="PBP2_HMBS"/>
    <property type="match status" value="1"/>
</dbReference>
<dbReference type="InterPro" id="IPR036803">
    <property type="entry name" value="Porphobilinogen_deaminase_C_sf"/>
</dbReference>
<evidence type="ECO:0000256" key="8">
    <source>
        <dbReference type="NCBIfam" id="TIGR00212"/>
    </source>
</evidence>
<dbReference type="Proteomes" id="UP000631535">
    <property type="component" value="Unassembled WGS sequence"/>
</dbReference>
<dbReference type="PANTHER" id="PTHR11557:SF0">
    <property type="entry name" value="PORPHOBILINOGEN DEAMINASE"/>
    <property type="match status" value="1"/>
</dbReference>
<name>A0ABQ2MAZ9_9ACTN</name>
<reference evidence="12" key="1">
    <citation type="journal article" date="2019" name="Int. J. Syst. Evol. Microbiol.">
        <title>The Global Catalogue of Microorganisms (GCM) 10K type strain sequencing project: providing services to taxonomists for standard genome sequencing and annotation.</title>
        <authorList>
            <consortium name="The Broad Institute Genomics Platform"/>
            <consortium name="The Broad Institute Genome Sequencing Center for Infectious Disease"/>
            <person name="Wu L."/>
            <person name="Ma J."/>
        </authorList>
    </citation>
    <scope>NUCLEOTIDE SEQUENCE [LARGE SCALE GENOMIC DNA]</scope>
    <source>
        <strain evidence="12">CGMCC 4.7178</strain>
    </source>
</reference>
<comment type="similarity">
    <text evidence="3">Belongs to the HMBS family.</text>
</comment>
<comment type="caution">
    <text evidence="11">The sequence shown here is derived from an EMBL/GenBank/DDBJ whole genome shotgun (WGS) entry which is preliminary data.</text>
</comment>
<accession>A0ABQ2MAZ9</accession>
<dbReference type="SUPFAM" id="SSF54782">
    <property type="entry name" value="Porphobilinogen deaminase (hydroxymethylbilane synthase), C-terminal domain"/>
    <property type="match status" value="1"/>
</dbReference>
<evidence type="ECO:0000313" key="11">
    <source>
        <dbReference type="EMBL" id="GGO49013.1"/>
    </source>
</evidence>
<dbReference type="RefSeq" id="WP_268241324.1">
    <property type="nucleotide sequence ID" value="NZ_BMMP01000007.1"/>
</dbReference>
<feature type="domain" description="Porphobilinogen deaminase C-terminal" evidence="10">
    <location>
        <begin position="248"/>
        <end position="317"/>
    </location>
</feature>
<comment type="cofactor">
    <cofactor evidence="1">
        <name>dipyrromethane</name>
        <dbReference type="ChEBI" id="CHEBI:60342"/>
    </cofactor>
</comment>
<dbReference type="Pfam" id="PF03900">
    <property type="entry name" value="Porphobil_deamC"/>
    <property type="match status" value="1"/>
</dbReference>
<dbReference type="NCBIfam" id="TIGR00212">
    <property type="entry name" value="hemC"/>
    <property type="match status" value="1"/>
</dbReference>
<protein>
    <recommendedName>
        <fullName evidence="4 8">Hydroxymethylbilane synthase</fullName>
        <ecNumber evidence="4 8">2.5.1.61</ecNumber>
    </recommendedName>
</protein>
<comment type="catalytic activity">
    <reaction evidence="7">
        <text>4 porphobilinogen + H2O = hydroxymethylbilane + 4 NH4(+)</text>
        <dbReference type="Rhea" id="RHEA:13185"/>
        <dbReference type="ChEBI" id="CHEBI:15377"/>
        <dbReference type="ChEBI" id="CHEBI:28938"/>
        <dbReference type="ChEBI" id="CHEBI:57845"/>
        <dbReference type="ChEBI" id="CHEBI:58126"/>
        <dbReference type="EC" id="2.5.1.61"/>
    </reaction>
</comment>
<evidence type="ECO:0000256" key="3">
    <source>
        <dbReference type="ARBA" id="ARBA00005638"/>
    </source>
</evidence>
<dbReference type="InterPro" id="IPR022419">
    <property type="entry name" value="Porphobilin_deaminase_cofac_BS"/>
</dbReference>
<sequence>MNRHPPPDSPLLIGTRSSAMALAQADHVAELLRRLEPGLRTQPVPTTTTGDTWPGDLTRIGGKGLFVKAIDEQLQCGEADLAVHCLKDVPGDRPLPRGLTIAAVLPRADVHDVLVVPEGSPVASPAELPEGAAVATSAVRRKAQLLALRPDLRVMPVRGTVGTRLAKLDSARRPHTAADGDDGPVDAMVLARAGLSRLGLTARIRYEFSLAEMLPAVGAGVLALVCREEDDAVTALLHRLDDPAAHAEADAERSMLSGLRGHCNSPIAGHCTTAPDGRLTLHGMVFSGDGSRFVQTRLQAGPREEPAALGSRVCAELSRQGARQIIDG</sequence>
<keyword evidence="12" id="KW-1185">Reference proteome</keyword>
<evidence type="ECO:0000313" key="12">
    <source>
        <dbReference type="Proteomes" id="UP000631535"/>
    </source>
</evidence>
<dbReference type="Gene3D" id="3.30.160.40">
    <property type="entry name" value="Porphobilinogen deaminase, C-terminal domain"/>
    <property type="match status" value="1"/>
</dbReference>
<evidence type="ECO:0000259" key="9">
    <source>
        <dbReference type="Pfam" id="PF01379"/>
    </source>
</evidence>
<dbReference type="Pfam" id="PF01379">
    <property type="entry name" value="Porphobil_deam"/>
    <property type="match status" value="1"/>
</dbReference>
<evidence type="ECO:0000256" key="4">
    <source>
        <dbReference type="ARBA" id="ARBA00012655"/>
    </source>
</evidence>
<evidence type="ECO:0000259" key="10">
    <source>
        <dbReference type="Pfam" id="PF03900"/>
    </source>
</evidence>
<evidence type="ECO:0000256" key="2">
    <source>
        <dbReference type="ARBA" id="ARBA00002869"/>
    </source>
</evidence>
<organism evidence="11 12">
    <name type="scientific">Streptomyces daqingensis</name>
    <dbReference type="NCBI Taxonomy" id="1472640"/>
    <lineage>
        <taxon>Bacteria</taxon>
        <taxon>Bacillati</taxon>
        <taxon>Actinomycetota</taxon>
        <taxon>Actinomycetes</taxon>
        <taxon>Kitasatosporales</taxon>
        <taxon>Streptomycetaceae</taxon>
        <taxon>Streptomyces</taxon>
    </lineage>
</organism>
<dbReference type="InterPro" id="IPR000860">
    <property type="entry name" value="HemC"/>
</dbReference>